<reference evidence="3" key="1">
    <citation type="journal article" date="2023" name="Mol. Biol. Evol.">
        <title>Third-Generation Sequencing Reveals the Adaptive Role of the Epigenome in Three Deep-Sea Polychaetes.</title>
        <authorList>
            <person name="Perez M."/>
            <person name="Aroh O."/>
            <person name="Sun Y."/>
            <person name="Lan Y."/>
            <person name="Juniper S.K."/>
            <person name="Young C.R."/>
            <person name="Angers B."/>
            <person name="Qian P.Y."/>
        </authorList>
    </citation>
    <scope>NUCLEOTIDE SEQUENCE</scope>
    <source>
        <strain evidence="3">P08H-3</strain>
    </source>
</reference>
<evidence type="ECO:0000256" key="1">
    <source>
        <dbReference type="SAM" id="MobiDB-lite"/>
    </source>
</evidence>
<dbReference type="GO" id="GO:0051082">
    <property type="term" value="F:unfolded protein binding"/>
    <property type="evidence" value="ECO:0007669"/>
    <property type="project" value="TreeGrafter"/>
</dbReference>
<organism evidence="3 4">
    <name type="scientific">Paralvinella palmiformis</name>
    <dbReference type="NCBI Taxonomy" id="53620"/>
    <lineage>
        <taxon>Eukaryota</taxon>
        <taxon>Metazoa</taxon>
        <taxon>Spiralia</taxon>
        <taxon>Lophotrochozoa</taxon>
        <taxon>Annelida</taxon>
        <taxon>Polychaeta</taxon>
        <taxon>Sedentaria</taxon>
        <taxon>Canalipalpata</taxon>
        <taxon>Terebellida</taxon>
        <taxon>Terebelliformia</taxon>
        <taxon>Alvinellidae</taxon>
        <taxon>Paralvinella</taxon>
    </lineage>
</organism>
<feature type="region of interest" description="Disordered" evidence="1">
    <location>
        <begin position="58"/>
        <end position="82"/>
    </location>
</feature>
<feature type="domain" description="SHQ1-like CS" evidence="2">
    <location>
        <begin position="3"/>
        <end position="70"/>
    </location>
</feature>
<proteinExistence type="predicted"/>
<dbReference type="Proteomes" id="UP001208570">
    <property type="component" value="Unassembled WGS sequence"/>
</dbReference>
<dbReference type="Gene3D" id="2.60.40.790">
    <property type="match status" value="1"/>
</dbReference>
<dbReference type="PANTHER" id="PTHR12967:SF0">
    <property type="entry name" value="PROTEIN SHQ1 HOMOLOG"/>
    <property type="match status" value="1"/>
</dbReference>
<keyword evidence="4" id="KW-1185">Reference proteome</keyword>
<protein>
    <recommendedName>
        <fullName evidence="2">SHQ1-like CS domain-containing protein</fullName>
    </recommendedName>
</protein>
<dbReference type="AlphaFoldDB" id="A0AAD9JR11"/>
<dbReference type="GO" id="GO:0000493">
    <property type="term" value="P:box H/ACA snoRNP assembly"/>
    <property type="evidence" value="ECO:0007669"/>
    <property type="project" value="InterPro"/>
</dbReference>
<gene>
    <name evidence="3" type="ORF">LSH36_188g09071</name>
</gene>
<evidence type="ECO:0000313" key="4">
    <source>
        <dbReference type="Proteomes" id="UP001208570"/>
    </source>
</evidence>
<dbReference type="PANTHER" id="PTHR12967">
    <property type="entry name" value="PROTEIN SHQ1 HOMOLOG"/>
    <property type="match status" value="1"/>
</dbReference>
<dbReference type="GO" id="GO:0005654">
    <property type="term" value="C:nucleoplasm"/>
    <property type="evidence" value="ECO:0007669"/>
    <property type="project" value="TreeGrafter"/>
</dbReference>
<dbReference type="InterPro" id="IPR008978">
    <property type="entry name" value="HSP20-like_chaperone"/>
</dbReference>
<evidence type="ECO:0000313" key="3">
    <source>
        <dbReference type="EMBL" id="KAK2157619.1"/>
    </source>
</evidence>
<sequence>MLTPSFQLSQSDLYLTVLIRTPFAKISETEVFVDGTEFKFYSKPYYLRLNLPGEVVEDGRESAKYDSDSDLPEADKTPEKQRCSLRLTDEQQHFSEEHYLSDLYANEMISDILAYSPPCCIHRRREGSDEKATKN</sequence>
<dbReference type="Pfam" id="PF21413">
    <property type="entry name" value="SHQ1-like_CS"/>
    <property type="match status" value="1"/>
</dbReference>
<evidence type="ECO:0000259" key="2">
    <source>
        <dbReference type="Pfam" id="PF21413"/>
    </source>
</evidence>
<name>A0AAD9JR11_9ANNE</name>
<dbReference type="InterPro" id="IPR039742">
    <property type="entry name" value="Shq1"/>
</dbReference>
<dbReference type="EMBL" id="JAODUP010000188">
    <property type="protein sequence ID" value="KAK2157619.1"/>
    <property type="molecule type" value="Genomic_DNA"/>
</dbReference>
<dbReference type="InterPro" id="IPR048696">
    <property type="entry name" value="SHQ1-like_CS"/>
</dbReference>
<accession>A0AAD9JR11</accession>
<dbReference type="GO" id="GO:0005737">
    <property type="term" value="C:cytoplasm"/>
    <property type="evidence" value="ECO:0007669"/>
    <property type="project" value="TreeGrafter"/>
</dbReference>
<comment type="caution">
    <text evidence="3">The sequence shown here is derived from an EMBL/GenBank/DDBJ whole genome shotgun (WGS) entry which is preliminary data.</text>
</comment>